<dbReference type="RefSeq" id="WP_346141890.1">
    <property type="nucleotide sequence ID" value="NZ_BAAAUA010000007.1"/>
</dbReference>
<name>A0ABW0V8V5_9ACTN</name>
<evidence type="ECO:0000259" key="2">
    <source>
        <dbReference type="Pfam" id="PF16640"/>
    </source>
</evidence>
<dbReference type="InterPro" id="IPR032109">
    <property type="entry name" value="Big_3_5"/>
</dbReference>
<sequence length="530" mass="51755">MSIRIPRTVALGAATLLAAGSVSFLGSASAYAADSPTIGTAAVNPATGSDTELINLVTSATCPGGTNLQALVFGQGFPAAGYGVTPNGSQSIYPPDAQGRMSIPLSDTMASFAQKNGFTALSGKYEFHVRCQAKIGATYFGDFVGAVWFTSPTSYTSTDPNAPVVQATTTTVTLTPNGSATEGADVTLNAAVSPAAAGTVQFQDNGAALGTPVAVSGGQAALTVNTLAKGAHTITAVFTSTDSGFSGSTSAPVAYTISPRGAAATTTALAVTPSGSATAGTAVQLAATVSPAAAGTVQFLDNGTVVGAVPVTAGSAQTSLTTLAEGDHSFTAAFTPADATQYAASASQAVPFTVTPVVTPPNPGGPTPPAPVSETITTTVAPGALVISVAGANVTLPPLTLNNDSTRFAATGPIQTVTVTDTRAGAPGWSVSGQVAPFTSGGNSINAQNLGWAPNLVSKGDGLKVTLGGAVNPANAVEANDAGALGLKSARTLATATGLGTAKLGADLTLLAPTSTQAGTYQGVLTLTAI</sequence>
<dbReference type="Pfam" id="PF16640">
    <property type="entry name" value="Big_3_5"/>
    <property type="match status" value="2"/>
</dbReference>
<evidence type="ECO:0000313" key="3">
    <source>
        <dbReference type="EMBL" id="MFC5641813.1"/>
    </source>
</evidence>
<gene>
    <name evidence="3" type="ORF">ACFPZF_10660</name>
</gene>
<dbReference type="InterPro" id="IPR013783">
    <property type="entry name" value="Ig-like_fold"/>
</dbReference>
<feature type="signal peptide" evidence="1">
    <location>
        <begin position="1"/>
        <end position="32"/>
    </location>
</feature>
<evidence type="ECO:0000256" key="1">
    <source>
        <dbReference type="SAM" id="SignalP"/>
    </source>
</evidence>
<evidence type="ECO:0000313" key="4">
    <source>
        <dbReference type="Proteomes" id="UP001596066"/>
    </source>
</evidence>
<dbReference type="EMBL" id="JBHSOC010000015">
    <property type="protein sequence ID" value="MFC5641813.1"/>
    <property type="molecule type" value="Genomic_DNA"/>
</dbReference>
<proteinExistence type="predicted"/>
<protein>
    <submittedName>
        <fullName evidence="3">Ig-like domain-containing protein</fullName>
    </submittedName>
</protein>
<dbReference type="Proteomes" id="UP001596066">
    <property type="component" value="Unassembled WGS sequence"/>
</dbReference>
<dbReference type="Gene3D" id="2.60.40.10">
    <property type="entry name" value="Immunoglobulins"/>
    <property type="match status" value="2"/>
</dbReference>
<keyword evidence="4" id="KW-1185">Reference proteome</keyword>
<reference evidence="4" key="1">
    <citation type="journal article" date="2019" name="Int. J. Syst. Evol. Microbiol.">
        <title>The Global Catalogue of Microorganisms (GCM) 10K type strain sequencing project: providing services to taxonomists for standard genome sequencing and annotation.</title>
        <authorList>
            <consortium name="The Broad Institute Genomics Platform"/>
            <consortium name="The Broad Institute Genome Sequencing Center for Infectious Disease"/>
            <person name="Wu L."/>
            <person name="Ma J."/>
        </authorList>
    </citation>
    <scope>NUCLEOTIDE SEQUENCE [LARGE SCALE GENOMIC DNA]</scope>
    <source>
        <strain evidence="4">CGMCC 4.1622</strain>
    </source>
</reference>
<feature type="domain" description="Bacterial Ig-like" evidence="2">
    <location>
        <begin position="273"/>
        <end position="355"/>
    </location>
</feature>
<accession>A0ABW0V8V5</accession>
<keyword evidence="1" id="KW-0732">Signal</keyword>
<feature type="chain" id="PRO_5046518400" evidence="1">
    <location>
        <begin position="33"/>
        <end position="530"/>
    </location>
</feature>
<comment type="caution">
    <text evidence="3">The sequence shown here is derived from an EMBL/GenBank/DDBJ whole genome shotgun (WGS) entry which is preliminary data.</text>
</comment>
<organism evidence="3 4">
    <name type="scientific">Kitasatospora cinereorecta</name>
    <dbReference type="NCBI Taxonomy" id="285560"/>
    <lineage>
        <taxon>Bacteria</taxon>
        <taxon>Bacillati</taxon>
        <taxon>Actinomycetota</taxon>
        <taxon>Actinomycetes</taxon>
        <taxon>Kitasatosporales</taxon>
        <taxon>Streptomycetaceae</taxon>
        <taxon>Kitasatospora</taxon>
    </lineage>
</organism>
<feature type="domain" description="Bacterial Ig-like" evidence="2">
    <location>
        <begin position="176"/>
        <end position="257"/>
    </location>
</feature>